<dbReference type="EMBL" id="KV419402">
    <property type="protein sequence ID" value="KZS95127.1"/>
    <property type="molecule type" value="Genomic_DNA"/>
</dbReference>
<feature type="compositionally biased region" description="Polar residues" evidence="2">
    <location>
        <begin position="247"/>
        <end position="259"/>
    </location>
</feature>
<dbReference type="CDD" id="cd09917">
    <property type="entry name" value="F-box_SF"/>
    <property type="match status" value="1"/>
</dbReference>
<feature type="region of interest" description="Disordered" evidence="2">
    <location>
        <begin position="241"/>
        <end position="266"/>
    </location>
</feature>
<dbReference type="Pfam" id="PF00646">
    <property type="entry name" value="F-box"/>
    <property type="match status" value="1"/>
</dbReference>
<dbReference type="STRING" id="1314777.A0A164WKJ7"/>
<dbReference type="Proteomes" id="UP000076722">
    <property type="component" value="Unassembled WGS sequence"/>
</dbReference>
<dbReference type="InterPro" id="IPR032675">
    <property type="entry name" value="LRR_dom_sf"/>
</dbReference>
<organism evidence="4 5">
    <name type="scientific">Sistotremastrum niveocremeum HHB9708</name>
    <dbReference type="NCBI Taxonomy" id="1314777"/>
    <lineage>
        <taxon>Eukaryota</taxon>
        <taxon>Fungi</taxon>
        <taxon>Dikarya</taxon>
        <taxon>Basidiomycota</taxon>
        <taxon>Agaricomycotina</taxon>
        <taxon>Agaricomycetes</taxon>
        <taxon>Sistotremastrales</taxon>
        <taxon>Sistotremastraceae</taxon>
        <taxon>Sertulicium</taxon>
        <taxon>Sertulicium niveocremeum</taxon>
    </lineage>
</organism>
<dbReference type="AlphaFoldDB" id="A0A164WKJ7"/>
<evidence type="ECO:0000256" key="1">
    <source>
        <dbReference type="SAM" id="Coils"/>
    </source>
</evidence>
<dbReference type="Gene3D" id="3.80.10.10">
    <property type="entry name" value="Ribonuclease Inhibitor"/>
    <property type="match status" value="1"/>
</dbReference>
<reference evidence="4 5" key="1">
    <citation type="journal article" date="2016" name="Mol. Biol. Evol.">
        <title>Comparative Genomics of Early-Diverging Mushroom-Forming Fungi Provides Insights into the Origins of Lignocellulose Decay Capabilities.</title>
        <authorList>
            <person name="Nagy L.G."/>
            <person name="Riley R."/>
            <person name="Tritt A."/>
            <person name="Adam C."/>
            <person name="Daum C."/>
            <person name="Floudas D."/>
            <person name="Sun H."/>
            <person name="Yadav J.S."/>
            <person name="Pangilinan J."/>
            <person name="Larsson K.H."/>
            <person name="Matsuura K."/>
            <person name="Barry K."/>
            <person name="Labutti K."/>
            <person name="Kuo R."/>
            <person name="Ohm R.A."/>
            <person name="Bhattacharya S.S."/>
            <person name="Shirouzu T."/>
            <person name="Yoshinaga Y."/>
            <person name="Martin F.M."/>
            <person name="Grigoriev I.V."/>
            <person name="Hibbett D.S."/>
        </authorList>
    </citation>
    <scope>NUCLEOTIDE SEQUENCE [LARGE SCALE GENOMIC DNA]</scope>
    <source>
        <strain evidence="4 5">HHB9708</strain>
    </source>
</reference>
<keyword evidence="1" id="KW-0175">Coiled coil</keyword>
<accession>A0A164WKJ7</accession>
<keyword evidence="5" id="KW-1185">Reference proteome</keyword>
<protein>
    <recommendedName>
        <fullName evidence="3">F-box domain-containing protein</fullName>
    </recommendedName>
</protein>
<evidence type="ECO:0000259" key="3">
    <source>
        <dbReference type="Pfam" id="PF00646"/>
    </source>
</evidence>
<name>A0A164WKJ7_9AGAM</name>
<feature type="coiled-coil region" evidence="1">
    <location>
        <begin position="523"/>
        <end position="557"/>
    </location>
</feature>
<feature type="domain" description="F-box" evidence="3">
    <location>
        <begin position="17"/>
        <end position="48"/>
    </location>
</feature>
<evidence type="ECO:0000313" key="5">
    <source>
        <dbReference type="Proteomes" id="UP000076722"/>
    </source>
</evidence>
<proteinExistence type="predicted"/>
<dbReference type="OrthoDB" id="3543113at2759"/>
<gene>
    <name evidence="4" type="ORF">SISNIDRAFT_543068</name>
</gene>
<sequence length="571" mass="63116">MSLDPASSASHFWQIGELLDYLFERCPVADLASCARVSKLFHSHASDHLYKNVSKIQNVFQFLGPVAQQTFRQEDGKLNFAYYLQPHIWERFIPYGERVRSMEYDESKLPLGCQLVDFCFNEIAATCPTAKVFPSLLSATLVWRGIASRGRFSINFLGESLRRLSVDCDADTLKYFLGSIHRIARNLESFHLACANSLNDTEAGLLALINGLPTLKEVTLPSHLLSTEVLLALSTHPHIESLHRSDSQSSTATSTNTPKGLNFPEGGFERLRKFKADTDLADMISWLQSGPIPPSLTTLHVCSRTLETNANIDHCFTHTSKALPHLTVLILDFTTHNTAPEGTTAEVAGNTFKSLSGLKHLEVFTFDHPAPLLIPEDHIAQMVKAWPALQSFAMRTSSVCADEQSILSMGILVTLAQSCPKLRSLSFVVNTKLAPSQNFSKKEGFAYPFFELDLGCSPIADARAVATFLSQVLPENASVTYCDKDPSTMTTSAALQATLTSRQQCWKEVTNWLGPLIGARAREKDAETKVKSITAELDLAKQENAELKRKLENLSRSIKLKSAPTTDYGQS</sequence>
<evidence type="ECO:0000256" key="2">
    <source>
        <dbReference type="SAM" id="MobiDB-lite"/>
    </source>
</evidence>
<dbReference type="InterPro" id="IPR001810">
    <property type="entry name" value="F-box_dom"/>
</dbReference>
<evidence type="ECO:0000313" key="4">
    <source>
        <dbReference type="EMBL" id="KZS95127.1"/>
    </source>
</evidence>
<dbReference type="SUPFAM" id="SSF52047">
    <property type="entry name" value="RNI-like"/>
    <property type="match status" value="1"/>
</dbReference>